<dbReference type="RefSeq" id="WP_072701226.1">
    <property type="nucleotide sequence ID" value="NZ_JAFBBL010000001.1"/>
</dbReference>
<sequence length="261" mass="26918">MALEDERDLLEMAPVIALDAVAPDERDEVSAQLDDATPETAARFAADVRDIRETLAAMSAATATEPPAGLRSRLLDLVAAETSTGRAPEPGVQVNAERPVEGSSDVVSLDERRRQSRRRNFLLAAAVAVVVALGGVVVANQWSQTTDRPLAEQVLAADDVRTTTGVLEGGGAVTVVFSKEADAGVLVMNNVAPPADGTVYQMWLMGPEGPQSAGTMSPADVAPSTTALLEDISGATALGFSVEPAGGSTAPTSIFAELPLG</sequence>
<keyword evidence="2" id="KW-1003">Cell membrane</keyword>
<dbReference type="KEGG" id="rcr:NCTC10994_02549"/>
<dbReference type="EMBL" id="LS483468">
    <property type="protein sequence ID" value="SQI33367.1"/>
    <property type="molecule type" value="Genomic_DNA"/>
</dbReference>
<dbReference type="PANTHER" id="PTHR37461">
    <property type="entry name" value="ANTI-SIGMA-K FACTOR RSKA"/>
    <property type="match status" value="1"/>
</dbReference>
<dbReference type="Pfam" id="PF22618">
    <property type="entry name" value="RskA_N"/>
    <property type="match status" value="1"/>
</dbReference>
<dbReference type="AlphaFoldDB" id="A0A2X4U0R8"/>
<evidence type="ECO:0000256" key="1">
    <source>
        <dbReference type="ARBA" id="ARBA00004162"/>
    </source>
</evidence>
<dbReference type="InterPro" id="IPR053877">
    <property type="entry name" value="RskA_N"/>
</dbReference>
<evidence type="ECO:0000256" key="9">
    <source>
        <dbReference type="ARBA" id="ARBA00030803"/>
    </source>
</evidence>
<organism evidence="14 15">
    <name type="scientific">Rhodococcus coprophilus</name>
    <dbReference type="NCBI Taxonomy" id="38310"/>
    <lineage>
        <taxon>Bacteria</taxon>
        <taxon>Bacillati</taxon>
        <taxon>Actinomycetota</taxon>
        <taxon>Actinomycetes</taxon>
        <taxon>Mycobacteriales</taxon>
        <taxon>Nocardiaceae</taxon>
        <taxon>Rhodococcus</taxon>
    </lineage>
</organism>
<gene>
    <name evidence="14" type="primary">rskA</name>
    <name evidence="14" type="ORF">NCTC10994_02549</name>
</gene>
<evidence type="ECO:0000313" key="14">
    <source>
        <dbReference type="EMBL" id="SQI33367.1"/>
    </source>
</evidence>
<feature type="domain" description="Anti-sigma K factor RskA C-terminal" evidence="12">
    <location>
        <begin position="122"/>
        <end position="252"/>
    </location>
</feature>
<evidence type="ECO:0000256" key="8">
    <source>
        <dbReference type="ARBA" id="ARBA00029829"/>
    </source>
</evidence>
<dbReference type="GO" id="GO:0006417">
    <property type="term" value="P:regulation of translation"/>
    <property type="evidence" value="ECO:0007669"/>
    <property type="project" value="TreeGrafter"/>
</dbReference>
<proteinExistence type="predicted"/>
<evidence type="ECO:0000256" key="10">
    <source>
        <dbReference type="SAM" id="MobiDB-lite"/>
    </source>
</evidence>
<evidence type="ECO:0000256" key="2">
    <source>
        <dbReference type="ARBA" id="ARBA00022475"/>
    </source>
</evidence>
<protein>
    <recommendedName>
        <fullName evidence="9">Regulator of SigK</fullName>
    </recommendedName>
    <alternativeName>
        <fullName evidence="8">Sigma-K anti-sigma factor RskA</fullName>
    </alternativeName>
</protein>
<dbReference type="PANTHER" id="PTHR37461:SF1">
    <property type="entry name" value="ANTI-SIGMA-K FACTOR RSKA"/>
    <property type="match status" value="1"/>
</dbReference>
<dbReference type="Pfam" id="PF10099">
    <property type="entry name" value="RskA_C"/>
    <property type="match status" value="1"/>
</dbReference>
<reference evidence="14 15" key="1">
    <citation type="submission" date="2018-06" db="EMBL/GenBank/DDBJ databases">
        <authorList>
            <consortium name="Pathogen Informatics"/>
            <person name="Doyle S."/>
        </authorList>
    </citation>
    <scope>NUCLEOTIDE SEQUENCE [LARGE SCALE GENOMIC DNA]</scope>
    <source>
        <strain evidence="14 15">NCTC10994</strain>
    </source>
</reference>
<evidence type="ECO:0000256" key="11">
    <source>
        <dbReference type="SAM" id="Phobius"/>
    </source>
</evidence>
<keyword evidence="5" id="KW-0805">Transcription regulation</keyword>
<evidence type="ECO:0000256" key="5">
    <source>
        <dbReference type="ARBA" id="ARBA00023015"/>
    </source>
</evidence>
<keyword evidence="4 11" id="KW-1133">Transmembrane helix</keyword>
<evidence type="ECO:0000256" key="6">
    <source>
        <dbReference type="ARBA" id="ARBA00023136"/>
    </source>
</evidence>
<accession>A0A2X4U0R8</accession>
<dbReference type="InterPro" id="IPR041916">
    <property type="entry name" value="Anti_sigma_zinc_sf"/>
</dbReference>
<keyword evidence="3 11" id="KW-0812">Transmembrane</keyword>
<evidence type="ECO:0000256" key="7">
    <source>
        <dbReference type="ARBA" id="ARBA00023163"/>
    </source>
</evidence>
<evidence type="ECO:0000256" key="3">
    <source>
        <dbReference type="ARBA" id="ARBA00022692"/>
    </source>
</evidence>
<dbReference type="GO" id="GO:0005886">
    <property type="term" value="C:plasma membrane"/>
    <property type="evidence" value="ECO:0007669"/>
    <property type="project" value="UniProtKB-SubCell"/>
</dbReference>
<keyword evidence="7" id="KW-0804">Transcription</keyword>
<dbReference type="InterPro" id="IPR018764">
    <property type="entry name" value="RskA_C"/>
</dbReference>
<comment type="subcellular location">
    <subcellularLocation>
        <location evidence="1">Cell membrane</location>
        <topology evidence="1">Single-pass membrane protein</topology>
    </subcellularLocation>
</comment>
<dbReference type="Gene3D" id="1.10.10.1320">
    <property type="entry name" value="Anti-sigma factor, zinc-finger domain"/>
    <property type="match status" value="1"/>
</dbReference>
<evidence type="ECO:0000259" key="12">
    <source>
        <dbReference type="Pfam" id="PF10099"/>
    </source>
</evidence>
<feature type="transmembrane region" description="Helical" evidence="11">
    <location>
        <begin position="121"/>
        <end position="142"/>
    </location>
</feature>
<evidence type="ECO:0000259" key="13">
    <source>
        <dbReference type="Pfam" id="PF22618"/>
    </source>
</evidence>
<name>A0A2X4U0R8_9NOCA</name>
<feature type="region of interest" description="Disordered" evidence="10">
    <location>
        <begin position="82"/>
        <end position="111"/>
    </location>
</feature>
<dbReference type="Proteomes" id="UP000249091">
    <property type="component" value="Chromosome 1"/>
</dbReference>
<feature type="domain" description="Anti-sigma-K factor RskA N-terminal" evidence="13">
    <location>
        <begin position="9"/>
        <end position="56"/>
    </location>
</feature>
<dbReference type="GO" id="GO:0016989">
    <property type="term" value="F:sigma factor antagonist activity"/>
    <property type="evidence" value="ECO:0007669"/>
    <property type="project" value="TreeGrafter"/>
</dbReference>
<evidence type="ECO:0000256" key="4">
    <source>
        <dbReference type="ARBA" id="ARBA00022989"/>
    </source>
</evidence>
<keyword evidence="15" id="KW-1185">Reference proteome</keyword>
<dbReference type="STRING" id="1219011.GCA_001895045_02664"/>
<keyword evidence="6 11" id="KW-0472">Membrane</keyword>
<dbReference type="InterPro" id="IPR051474">
    <property type="entry name" value="Anti-sigma-K/W_factor"/>
</dbReference>
<evidence type="ECO:0000313" key="15">
    <source>
        <dbReference type="Proteomes" id="UP000249091"/>
    </source>
</evidence>